<dbReference type="RefSeq" id="WP_155312198.1">
    <property type="nucleotide sequence ID" value="NZ_AP021879.1"/>
</dbReference>
<dbReference type="Gene3D" id="1.10.8.60">
    <property type="match status" value="1"/>
</dbReference>
<dbReference type="PROSITE" id="PS00676">
    <property type="entry name" value="SIGMA54_INTERACT_2"/>
    <property type="match status" value="1"/>
</dbReference>
<feature type="domain" description="Sigma-54 factor interaction" evidence="5">
    <location>
        <begin position="138"/>
        <end position="367"/>
    </location>
</feature>
<dbReference type="InterPro" id="IPR027417">
    <property type="entry name" value="P-loop_NTPase"/>
</dbReference>
<dbReference type="GO" id="GO:0005524">
    <property type="term" value="F:ATP binding"/>
    <property type="evidence" value="ECO:0007669"/>
    <property type="project" value="UniProtKB-KW"/>
</dbReference>
<dbReference type="SMART" id="SM00448">
    <property type="entry name" value="REC"/>
    <property type="match status" value="1"/>
</dbReference>
<dbReference type="InterPro" id="IPR003593">
    <property type="entry name" value="AAA+_ATPase"/>
</dbReference>
<keyword evidence="3" id="KW-0597">Phosphoprotein</keyword>
<dbReference type="CDD" id="cd00009">
    <property type="entry name" value="AAA"/>
    <property type="match status" value="1"/>
</dbReference>
<dbReference type="SUPFAM" id="SSF52540">
    <property type="entry name" value="P-loop containing nucleoside triphosphate hydrolases"/>
    <property type="match status" value="1"/>
</dbReference>
<dbReference type="CDD" id="cd00156">
    <property type="entry name" value="REC"/>
    <property type="match status" value="1"/>
</dbReference>
<evidence type="ECO:0000313" key="8">
    <source>
        <dbReference type="Proteomes" id="UP000422108"/>
    </source>
</evidence>
<dbReference type="GO" id="GO:0006355">
    <property type="term" value="P:regulation of DNA-templated transcription"/>
    <property type="evidence" value="ECO:0007669"/>
    <property type="project" value="InterPro"/>
</dbReference>
<evidence type="ECO:0000313" key="7">
    <source>
        <dbReference type="EMBL" id="BBO91247.1"/>
    </source>
</evidence>
<dbReference type="InterPro" id="IPR058031">
    <property type="entry name" value="AAA_lid_NorR"/>
</dbReference>
<feature type="modified residue" description="4-aspartylphosphate" evidence="3">
    <location>
        <position position="51"/>
    </location>
</feature>
<keyword evidence="2" id="KW-0067">ATP-binding</keyword>
<feature type="domain" description="Response regulatory" evidence="6">
    <location>
        <begin position="3"/>
        <end position="116"/>
    </location>
</feature>
<keyword evidence="8" id="KW-1185">Reference proteome</keyword>
<dbReference type="Proteomes" id="UP000422108">
    <property type="component" value="Chromosome"/>
</dbReference>
<accession>A0A5K8AF85</accession>
<dbReference type="InterPro" id="IPR001789">
    <property type="entry name" value="Sig_transdc_resp-reg_receiver"/>
</dbReference>
<dbReference type="Gene3D" id="3.40.50.2300">
    <property type="match status" value="1"/>
</dbReference>
<gene>
    <name evidence="7" type="ORF">DSCOOX_44270</name>
</gene>
<dbReference type="PANTHER" id="PTHR32071">
    <property type="entry name" value="TRANSCRIPTIONAL REGULATORY PROTEIN"/>
    <property type="match status" value="1"/>
</dbReference>
<dbReference type="PANTHER" id="PTHR32071:SF113">
    <property type="entry name" value="ALGINATE BIOSYNTHESIS TRANSCRIPTIONAL REGULATORY PROTEIN ALGB"/>
    <property type="match status" value="1"/>
</dbReference>
<evidence type="ECO:0000259" key="6">
    <source>
        <dbReference type="PROSITE" id="PS50110"/>
    </source>
</evidence>
<dbReference type="SUPFAM" id="SSF52172">
    <property type="entry name" value="CheY-like"/>
    <property type="match status" value="1"/>
</dbReference>
<dbReference type="AlphaFoldDB" id="A0A5K8AF85"/>
<dbReference type="Gene3D" id="3.40.50.300">
    <property type="entry name" value="P-loop containing nucleotide triphosphate hydrolases"/>
    <property type="match status" value="1"/>
</dbReference>
<evidence type="ECO:0000256" key="1">
    <source>
        <dbReference type="ARBA" id="ARBA00022741"/>
    </source>
</evidence>
<dbReference type="PROSITE" id="PS50045">
    <property type="entry name" value="SIGMA54_INTERACT_4"/>
    <property type="match status" value="1"/>
</dbReference>
<dbReference type="GO" id="GO:0000160">
    <property type="term" value="P:phosphorelay signal transduction system"/>
    <property type="evidence" value="ECO:0007669"/>
    <property type="project" value="InterPro"/>
</dbReference>
<dbReference type="InterPro" id="IPR002078">
    <property type="entry name" value="Sigma_54_int"/>
</dbReference>
<sequence length="473" mass="52096">MARILVVDDDVLIQKSFSRLFTAMGHDVRLAGSLAVAERQARDGVDVVYLDLDLPDGSGVRAIDAFSAVRGRPEVIVITGMGSLYGAERTLQSNVWDYITKPASPQLIRETLQGVLQYRKESRRATAEAVSRFDRCGIVGTGPSMRQMLHQLEKAARSDASVLVSGETGVGKEVTARAIHANSCRRSAPFVVVDCSNMTDTLIESMLYGHSRGAFTGAHVQRKGLVAEADGGTLFLDEVGELSPSLQKSFLRVLQERRYRPVGAIHEHASDFRLVAATNRDLGKMAAEGTFRSDLLFRIRTVEIVVPPLRDRGDDRQQLAEHFIDRFCDRYGLGGKTLTDELTTVIDGYRWPGNVRELSGAMEAAVINAGESPTIYPKHLPASVRFSFLHARHAPHDPGRGQVSRPAAGGPPPQQEIVSYQEHKRNQDRIYFSQLMEALDYDIATASQVSGLSVPTIYRYLSLTGIPTRKGRH</sequence>
<reference evidence="7 8" key="1">
    <citation type="submission" date="2019-11" db="EMBL/GenBank/DDBJ databases">
        <title>Comparative genomics of hydrocarbon-degrading Desulfosarcina strains.</title>
        <authorList>
            <person name="Watanabe M."/>
            <person name="Kojima H."/>
            <person name="Fukui M."/>
        </authorList>
    </citation>
    <scope>NUCLEOTIDE SEQUENCE [LARGE SCALE GENOMIC DNA]</scope>
    <source>
        <strain evidence="8">oXyS1</strain>
    </source>
</reference>
<dbReference type="Pfam" id="PF25601">
    <property type="entry name" value="AAA_lid_14"/>
    <property type="match status" value="1"/>
</dbReference>
<feature type="region of interest" description="Disordered" evidence="4">
    <location>
        <begin position="395"/>
        <end position="415"/>
    </location>
</feature>
<dbReference type="PROSITE" id="PS50110">
    <property type="entry name" value="RESPONSE_REGULATORY"/>
    <property type="match status" value="1"/>
</dbReference>
<dbReference type="InterPro" id="IPR025943">
    <property type="entry name" value="Sigma_54_int_dom_ATP-bd_2"/>
</dbReference>
<dbReference type="EMBL" id="AP021879">
    <property type="protein sequence ID" value="BBO91247.1"/>
    <property type="molecule type" value="Genomic_DNA"/>
</dbReference>
<keyword evidence="1" id="KW-0547">Nucleotide-binding</keyword>
<dbReference type="SMART" id="SM00382">
    <property type="entry name" value="AAA"/>
    <property type="match status" value="1"/>
</dbReference>
<organism evidence="7 8">
    <name type="scientific">Desulfosarcina ovata subsp. ovata</name>
    <dbReference type="NCBI Taxonomy" id="2752305"/>
    <lineage>
        <taxon>Bacteria</taxon>
        <taxon>Pseudomonadati</taxon>
        <taxon>Thermodesulfobacteriota</taxon>
        <taxon>Desulfobacteria</taxon>
        <taxon>Desulfobacterales</taxon>
        <taxon>Desulfosarcinaceae</taxon>
        <taxon>Desulfosarcina</taxon>
    </lineage>
</organism>
<dbReference type="InterPro" id="IPR011006">
    <property type="entry name" value="CheY-like_superfamily"/>
</dbReference>
<evidence type="ECO:0000256" key="4">
    <source>
        <dbReference type="SAM" id="MobiDB-lite"/>
    </source>
</evidence>
<dbReference type="Pfam" id="PF00072">
    <property type="entry name" value="Response_reg"/>
    <property type="match status" value="1"/>
</dbReference>
<name>A0A5K8AF85_9BACT</name>
<dbReference type="Pfam" id="PF00158">
    <property type="entry name" value="Sigma54_activat"/>
    <property type="match status" value="1"/>
</dbReference>
<evidence type="ECO:0000256" key="2">
    <source>
        <dbReference type="ARBA" id="ARBA00022840"/>
    </source>
</evidence>
<evidence type="ECO:0000256" key="3">
    <source>
        <dbReference type="PROSITE-ProRule" id="PRU00169"/>
    </source>
</evidence>
<evidence type="ECO:0000259" key="5">
    <source>
        <dbReference type="PROSITE" id="PS50045"/>
    </source>
</evidence>
<proteinExistence type="predicted"/>
<dbReference type="FunFam" id="3.40.50.300:FF:000006">
    <property type="entry name" value="DNA-binding transcriptional regulator NtrC"/>
    <property type="match status" value="1"/>
</dbReference>
<protein>
    <submittedName>
        <fullName evidence="7">Fis family transcriptional regulator</fullName>
    </submittedName>
</protein>